<comment type="subunit">
    <text evidence="2">Heterohexamer of two PFD-alpha type and four PFD-beta type subunits.</text>
</comment>
<evidence type="ECO:0000256" key="1">
    <source>
        <dbReference type="ARBA" id="ARBA00008045"/>
    </source>
</evidence>
<dbReference type="GO" id="GO:0006457">
    <property type="term" value="P:protein folding"/>
    <property type="evidence" value="ECO:0007669"/>
    <property type="project" value="InterPro"/>
</dbReference>
<dbReference type="FunFam" id="1.10.287.370:FF:000002">
    <property type="entry name" value="Prefoldin subunit 2"/>
    <property type="match status" value="1"/>
</dbReference>
<evidence type="ECO:0000256" key="5">
    <source>
        <dbReference type="SAM" id="MobiDB-lite"/>
    </source>
</evidence>
<feature type="region of interest" description="Disordered" evidence="5">
    <location>
        <begin position="187"/>
        <end position="227"/>
    </location>
</feature>
<dbReference type="Pfam" id="PF01920">
    <property type="entry name" value="Prefoldin_2"/>
    <property type="match status" value="1"/>
</dbReference>
<dbReference type="PANTHER" id="PTHR13303">
    <property type="entry name" value="PREFOLDIN SUBUNIT 2"/>
    <property type="match status" value="1"/>
</dbReference>
<dbReference type="GO" id="GO:0051082">
    <property type="term" value="F:unfolded protein binding"/>
    <property type="evidence" value="ECO:0007669"/>
    <property type="project" value="InterPro"/>
</dbReference>
<dbReference type="InterPro" id="IPR027235">
    <property type="entry name" value="PFD2"/>
</dbReference>
<dbReference type="EMBL" id="OE180678">
    <property type="protein sequence ID" value="CAD7571742.1"/>
    <property type="molecule type" value="Genomic_DNA"/>
</dbReference>
<dbReference type="Gene3D" id="1.10.287.370">
    <property type="match status" value="1"/>
</dbReference>
<organism evidence="6">
    <name type="scientific">Timema californicum</name>
    <name type="common">California timema</name>
    <name type="synonym">Walking stick</name>
    <dbReference type="NCBI Taxonomy" id="61474"/>
    <lineage>
        <taxon>Eukaryota</taxon>
        <taxon>Metazoa</taxon>
        <taxon>Ecdysozoa</taxon>
        <taxon>Arthropoda</taxon>
        <taxon>Hexapoda</taxon>
        <taxon>Insecta</taxon>
        <taxon>Pterygota</taxon>
        <taxon>Neoptera</taxon>
        <taxon>Polyneoptera</taxon>
        <taxon>Phasmatodea</taxon>
        <taxon>Timematodea</taxon>
        <taxon>Timematoidea</taxon>
        <taxon>Timematidae</taxon>
        <taxon>Timema</taxon>
    </lineage>
</organism>
<comment type="function">
    <text evidence="4">Binds specifically to cytosolic chaperonin (c-CPN) and transfers target proteins to it. Binds to nascent polypeptide chain and promotes folding in an environment in which there are many competing pathways for nonnative proteins.</text>
</comment>
<reference evidence="6" key="1">
    <citation type="submission" date="2020-11" db="EMBL/GenBank/DDBJ databases">
        <authorList>
            <person name="Tran Van P."/>
        </authorList>
    </citation>
    <scope>NUCLEOTIDE SEQUENCE</scope>
</reference>
<name>A0A7R9J3E4_TIMCA</name>
<dbReference type="AlphaFoldDB" id="A0A7R9J3E4"/>
<comment type="similarity">
    <text evidence="1">Belongs to the prefoldin subunit beta family.</text>
</comment>
<protein>
    <submittedName>
        <fullName evidence="6">(California timema) hypothetical protein</fullName>
    </submittedName>
</protein>
<feature type="compositionally biased region" description="Basic and acidic residues" evidence="5">
    <location>
        <begin position="218"/>
        <end position="227"/>
    </location>
</feature>
<accession>A0A7R9J3E4</accession>
<gene>
    <name evidence="6" type="ORF">TCMB3V08_LOCUS4406</name>
</gene>
<evidence type="ECO:0000313" key="6">
    <source>
        <dbReference type="EMBL" id="CAD7571742.1"/>
    </source>
</evidence>
<feature type="compositionally biased region" description="Polar residues" evidence="5">
    <location>
        <begin position="190"/>
        <end position="212"/>
    </location>
</feature>
<keyword evidence="3" id="KW-0143">Chaperone</keyword>
<sequence length="572" mass="64144">MKDRSTTTLGQIVDVSSGSASPQLESPLACLLCRAAARSCLSAACCLWSDRGCTDRRPFTMSLVLPNVLRIMFSMSSTRRPMLAMCGEASLTLASLSVYQREQTGSYPKKPTDENVGLEYPTCKSMVKIPQIHRRHPSFKRLRLHPKLIKNQTLTQMTPARLPLFTVDSIKKKLTYTSLRPCCSRREGTLSPSPCHVQSSTAGLQTRASPRTTPGPSEGKKSKPKSNEEIFNGFQVLRAEQRHMANKLSEMEVELHEHKVVIETLKNVDGDRKCFRMVGGVLCEKTVKDVLPALITNNVQINKFIDNLNEQLTKKGQEVNEYKEKFNIKIRGQEDHALNAPNVESEHKTRTGNVLVANPMPTLLEARADLHASTVYHVMRDVKQWRLLDRIADDVPRRERERAQLSAASTGFRRWAPPMNRGEPQFQLGRAKMKDGIHPSAQWIPTVGDPLDRQATVVCMRGPGKDRSLEECFIQTQVSLRSWLISKEKEEGACPQHLIQLVLLAGEESSSVSSFSSSISSLSLERSVLEDLHFLVMLTMREKGRRTEPILPLLCRTARTSVTDDSDICFLG</sequence>
<dbReference type="InterPro" id="IPR009053">
    <property type="entry name" value="Prefoldin"/>
</dbReference>
<dbReference type="GO" id="GO:0016272">
    <property type="term" value="C:prefoldin complex"/>
    <property type="evidence" value="ECO:0007669"/>
    <property type="project" value="InterPro"/>
</dbReference>
<dbReference type="SUPFAM" id="SSF46579">
    <property type="entry name" value="Prefoldin"/>
    <property type="match status" value="1"/>
</dbReference>
<evidence type="ECO:0000256" key="4">
    <source>
        <dbReference type="ARBA" id="ARBA00024667"/>
    </source>
</evidence>
<evidence type="ECO:0000256" key="3">
    <source>
        <dbReference type="ARBA" id="ARBA00023186"/>
    </source>
</evidence>
<dbReference type="InterPro" id="IPR002777">
    <property type="entry name" value="PFD_beta-like"/>
</dbReference>
<dbReference type="CDD" id="cd23163">
    <property type="entry name" value="Prefoldin_2"/>
    <property type="match status" value="1"/>
</dbReference>
<evidence type="ECO:0000256" key="2">
    <source>
        <dbReference type="ARBA" id="ARBA00011695"/>
    </source>
</evidence>
<proteinExistence type="inferred from homology"/>